<dbReference type="EMBL" id="UZAU01000697">
    <property type="status" value="NOT_ANNOTATED_CDS"/>
    <property type="molecule type" value="Genomic_DNA"/>
</dbReference>
<evidence type="ECO:0000313" key="2">
    <source>
        <dbReference type="EnsemblPlants" id="cds.evm.model.08.1032"/>
    </source>
</evidence>
<keyword evidence="3" id="KW-1185">Reference proteome</keyword>
<dbReference type="Gramene" id="evm.model.08.1032">
    <property type="protein sequence ID" value="cds.evm.model.08.1032"/>
    <property type="gene ID" value="evm.TU.08.1032"/>
</dbReference>
<reference evidence="2" key="2">
    <citation type="submission" date="2021-03" db="UniProtKB">
        <authorList>
            <consortium name="EnsemblPlants"/>
        </authorList>
    </citation>
    <scope>IDENTIFICATION</scope>
</reference>
<name>A0A803Q7E2_CANSA</name>
<protein>
    <submittedName>
        <fullName evidence="2">Uncharacterized protein</fullName>
    </submittedName>
</protein>
<proteinExistence type="predicted"/>
<organism evidence="2 3">
    <name type="scientific">Cannabis sativa</name>
    <name type="common">Hemp</name>
    <name type="synonym">Marijuana</name>
    <dbReference type="NCBI Taxonomy" id="3483"/>
    <lineage>
        <taxon>Eukaryota</taxon>
        <taxon>Viridiplantae</taxon>
        <taxon>Streptophyta</taxon>
        <taxon>Embryophyta</taxon>
        <taxon>Tracheophyta</taxon>
        <taxon>Spermatophyta</taxon>
        <taxon>Magnoliopsida</taxon>
        <taxon>eudicotyledons</taxon>
        <taxon>Gunneridae</taxon>
        <taxon>Pentapetalae</taxon>
        <taxon>rosids</taxon>
        <taxon>fabids</taxon>
        <taxon>Rosales</taxon>
        <taxon>Cannabaceae</taxon>
        <taxon>Cannabis</taxon>
    </lineage>
</organism>
<dbReference type="AlphaFoldDB" id="A0A803Q7E2"/>
<feature type="region of interest" description="Disordered" evidence="1">
    <location>
        <begin position="66"/>
        <end position="99"/>
    </location>
</feature>
<feature type="compositionally biased region" description="Polar residues" evidence="1">
    <location>
        <begin position="70"/>
        <end position="91"/>
    </location>
</feature>
<reference evidence="2" key="1">
    <citation type="submission" date="2018-11" db="EMBL/GenBank/DDBJ databases">
        <authorList>
            <person name="Grassa J C."/>
        </authorList>
    </citation>
    <scope>NUCLEOTIDE SEQUENCE [LARGE SCALE GENOMIC DNA]</scope>
</reference>
<dbReference type="Proteomes" id="UP000596661">
    <property type="component" value="Chromosome 8"/>
</dbReference>
<sequence>MDSFFVPRQYGSINPPQGVGHPQVLGIQAPNVQALQGAQNTLAAVVVVAFGLRNLYHPGAALPALDGHATTISGGSHTTRGTQNGQKNELNQGEACHLV</sequence>
<dbReference type="EnsemblPlants" id="evm.model.08.1032">
    <property type="protein sequence ID" value="cds.evm.model.08.1032"/>
    <property type="gene ID" value="evm.TU.08.1032"/>
</dbReference>
<evidence type="ECO:0000313" key="3">
    <source>
        <dbReference type="Proteomes" id="UP000596661"/>
    </source>
</evidence>
<accession>A0A803Q7E2</accession>
<evidence type="ECO:0000256" key="1">
    <source>
        <dbReference type="SAM" id="MobiDB-lite"/>
    </source>
</evidence>